<dbReference type="AlphaFoldDB" id="A0A7W8E0C7"/>
<comment type="caution">
    <text evidence="2">The sequence shown here is derived from an EMBL/GenBank/DDBJ whole genome shotgun (WGS) entry which is preliminary data.</text>
</comment>
<accession>A0A7W8E0C7</accession>
<dbReference type="Proteomes" id="UP000542353">
    <property type="component" value="Unassembled WGS sequence"/>
</dbReference>
<evidence type="ECO:0000313" key="2">
    <source>
        <dbReference type="EMBL" id="MBB5048740.1"/>
    </source>
</evidence>
<feature type="region of interest" description="Disordered" evidence="1">
    <location>
        <begin position="1"/>
        <end position="35"/>
    </location>
</feature>
<organism evidence="2 3">
    <name type="scientific">Rhodopseudomonas rhenobacensis</name>
    <dbReference type="NCBI Taxonomy" id="87461"/>
    <lineage>
        <taxon>Bacteria</taxon>
        <taxon>Pseudomonadati</taxon>
        <taxon>Pseudomonadota</taxon>
        <taxon>Alphaproteobacteria</taxon>
        <taxon>Hyphomicrobiales</taxon>
        <taxon>Nitrobacteraceae</taxon>
        <taxon>Rhodopseudomonas</taxon>
    </lineage>
</organism>
<evidence type="ECO:0000313" key="3">
    <source>
        <dbReference type="Proteomes" id="UP000542353"/>
    </source>
</evidence>
<protein>
    <submittedName>
        <fullName evidence="2">Uncharacterized protein</fullName>
    </submittedName>
</protein>
<dbReference type="EMBL" id="JACHIH010000025">
    <property type="protein sequence ID" value="MBB5048740.1"/>
    <property type="molecule type" value="Genomic_DNA"/>
</dbReference>
<name>A0A7W8E0C7_9BRAD</name>
<proteinExistence type="predicted"/>
<gene>
    <name evidence="2" type="ORF">HNR60_003510</name>
</gene>
<reference evidence="2 3" key="1">
    <citation type="submission" date="2020-08" db="EMBL/GenBank/DDBJ databases">
        <title>Genomic Encyclopedia of Type Strains, Phase IV (KMG-IV): sequencing the most valuable type-strain genomes for metagenomic binning, comparative biology and taxonomic classification.</title>
        <authorList>
            <person name="Goeker M."/>
        </authorList>
    </citation>
    <scope>NUCLEOTIDE SEQUENCE [LARGE SCALE GENOMIC DNA]</scope>
    <source>
        <strain evidence="2 3">DSM 12706</strain>
    </source>
</reference>
<evidence type="ECO:0000256" key="1">
    <source>
        <dbReference type="SAM" id="MobiDB-lite"/>
    </source>
</evidence>
<sequence length="35" mass="3626">MTDLTLDPSMDGGPVQPAARPNLDNGFNPLTLPGC</sequence>
<keyword evidence="3" id="KW-1185">Reference proteome</keyword>